<dbReference type="Gene3D" id="2.60.120.330">
    <property type="entry name" value="B-lactam Antibiotic, Isopenicillin N Synthase, Chain"/>
    <property type="match status" value="1"/>
</dbReference>
<proteinExistence type="predicted"/>
<dbReference type="SUPFAM" id="SSF51197">
    <property type="entry name" value="Clavaminate synthase-like"/>
    <property type="match status" value="1"/>
</dbReference>
<dbReference type="KEGG" id="slb:AWJ20_1908"/>
<keyword evidence="2" id="KW-1185">Reference proteome</keyword>
<accession>A0A167E3W4</accession>
<dbReference type="GeneID" id="30033761"/>
<dbReference type="InterPro" id="IPR010856">
    <property type="entry name" value="Gig2-like"/>
</dbReference>
<name>A0A167E3W4_9ASCO</name>
<dbReference type="PANTHER" id="PTHR30613">
    <property type="entry name" value="UNCHARACTERIZED PROTEIN YBIU-RELATED"/>
    <property type="match status" value="1"/>
</dbReference>
<dbReference type="PANTHER" id="PTHR30613:SF1">
    <property type="entry name" value="DUF1479 DOMAIN PROTEIN (AFU_ORTHOLOGUE AFUA_5G09280)"/>
    <property type="match status" value="1"/>
</dbReference>
<evidence type="ECO:0008006" key="3">
    <source>
        <dbReference type="Google" id="ProtNLM"/>
    </source>
</evidence>
<dbReference type="EMBL" id="CP014501">
    <property type="protein sequence ID" value="ANB13610.1"/>
    <property type="molecule type" value="Genomic_DNA"/>
</dbReference>
<dbReference type="Proteomes" id="UP000189580">
    <property type="component" value="Chromosome a"/>
</dbReference>
<protein>
    <recommendedName>
        <fullName evidence="3">DUF1479-domain-containing protein</fullName>
    </recommendedName>
</protein>
<dbReference type="OrthoDB" id="8249012at2759"/>
<dbReference type="Pfam" id="PF07350">
    <property type="entry name" value="Gig2-like"/>
    <property type="match status" value="1"/>
</dbReference>
<dbReference type="RefSeq" id="XP_018736087.1">
    <property type="nucleotide sequence ID" value="XM_018878822.1"/>
</dbReference>
<dbReference type="InterPro" id="IPR027443">
    <property type="entry name" value="IPNS-like_sf"/>
</dbReference>
<evidence type="ECO:0000313" key="2">
    <source>
        <dbReference type="Proteomes" id="UP000189580"/>
    </source>
</evidence>
<organism evidence="1 2">
    <name type="scientific">Sugiyamaella lignohabitans</name>
    <dbReference type="NCBI Taxonomy" id="796027"/>
    <lineage>
        <taxon>Eukaryota</taxon>
        <taxon>Fungi</taxon>
        <taxon>Dikarya</taxon>
        <taxon>Ascomycota</taxon>
        <taxon>Saccharomycotina</taxon>
        <taxon>Dipodascomycetes</taxon>
        <taxon>Dipodascales</taxon>
        <taxon>Trichomonascaceae</taxon>
        <taxon>Sugiyamaella</taxon>
    </lineage>
</organism>
<reference evidence="1 2" key="1">
    <citation type="submission" date="2016-02" db="EMBL/GenBank/DDBJ databases">
        <title>Complete genome sequence and transcriptome regulation of the pentose utilising yeast Sugiyamaella lignohabitans.</title>
        <authorList>
            <person name="Bellasio M."/>
            <person name="Peymann A."/>
            <person name="Valli M."/>
            <person name="Sipitzky M."/>
            <person name="Graf A."/>
            <person name="Sauer M."/>
            <person name="Marx H."/>
            <person name="Mattanovich D."/>
        </authorList>
    </citation>
    <scope>NUCLEOTIDE SEQUENCE [LARGE SCALE GENOMIC DNA]</scope>
    <source>
        <strain evidence="1 2">CBS 10342</strain>
    </source>
</reference>
<gene>
    <name evidence="1" type="ORF">AWJ20_1908</name>
</gene>
<sequence>MVTNQAFGDVTTIQEGWDRLIKELEVETKRVKELGTNAITIVDFSDIKQSSDGHYYFDESIISKVRDAGSLVVRNVIPKDEARQLKYELDKYIDKYPNKRDTNKSMYHYFWTPSQLKARSHPNMQILQQALMSIWHSSTSGDMEVCTRYPLAFGDRFRIRPSGEKMYLGPHVDGGFIGTGDNKEEFSRVFSKIVKEGNWEDYDPFDFTFRLNALYNEEASKTGYGNAAFRMFQGWLSMSSTGPGGGTLQVNPMLKHASAYATLRPYFSSKGYSGGPDGDDPSVPWVFTGKDVFGGQPSRKDMDKTHPHLRLHDTMVSVPHVEPGDYVAWHCDTIHAVELDNNSETDASVLYIPAVPLTEDNLYYLSEQRAAFKRLGTTKIFQPDTGEDKHSCAGSTRDIIGENGLRSMGLGTKKFELVNGMTEGEKKIINRANALLFA</sequence>
<evidence type="ECO:0000313" key="1">
    <source>
        <dbReference type="EMBL" id="ANB13610.1"/>
    </source>
</evidence>
<dbReference type="AlphaFoldDB" id="A0A167E3W4"/>